<evidence type="ECO:0000313" key="4">
    <source>
        <dbReference type="EMBL" id="MEI7038200.1"/>
    </source>
</evidence>
<evidence type="ECO:0000313" key="5">
    <source>
        <dbReference type="Proteomes" id="UP001381174"/>
    </source>
</evidence>
<feature type="modified residue" description="4-aspartylphosphate" evidence="2">
    <location>
        <position position="69"/>
    </location>
</feature>
<dbReference type="EMBL" id="JBBBNY010000017">
    <property type="protein sequence ID" value="MEI7038200.1"/>
    <property type="molecule type" value="Genomic_DNA"/>
</dbReference>
<dbReference type="RefSeq" id="WP_336808841.1">
    <property type="nucleotide sequence ID" value="NZ_JBBBNY010000017.1"/>
</dbReference>
<dbReference type="PANTHER" id="PTHR44591">
    <property type="entry name" value="STRESS RESPONSE REGULATOR PROTEIN 1"/>
    <property type="match status" value="1"/>
</dbReference>
<dbReference type="Gene3D" id="3.40.50.2300">
    <property type="match status" value="1"/>
</dbReference>
<dbReference type="PANTHER" id="PTHR44591:SF3">
    <property type="entry name" value="RESPONSE REGULATORY DOMAIN-CONTAINING PROTEIN"/>
    <property type="match status" value="1"/>
</dbReference>
<dbReference type="InterPro" id="IPR036641">
    <property type="entry name" value="HPT_dom_sf"/>
</dbReference>
<proteinExistence type="predicted"/>
<keyword evidence="5" id="KW-1185">Reference proteome</keyword>
<dbReference type="InterPro" id="IPR011006">
    <property type="entry name" value="CheY-like_superfamily"/>
</dbReference>
<dbReference type="Proteomes" id="UP001381174">
    <property type="component" value="Unassembled WGS sequence"/>
</dbReference>
<gene>
    <name evidence="4" type="ORF">WAT24_15695</name>
</gene>
<dbReference type="Gene3D" id="1.20.120.160">
    <property type="entry name" value="HPT domain"/>
    <property type="match status" value="1"/>
</dbReference>
<dbReference type="PROSITE" id="PS50110">
    <property type="entry name" value="RESPONSE_REGULATORY"/>
    <property type="match status" value="1"/>
</dbReference>
<organism evidence="4 5">
    <name type="scientific">Fulvimonas yonginensis</name>
    <dbReference type="NCBI Taxonomy" id="1495200"/>
    <lineage>
        <taxon>Bacteria</taxon>
        <taxon>Pseudomonadati</taxon>
        <taxon>Pseudomonadota</taxon>
        <taxon>Gammaproteobacteria</taxon>
        <taxon>Lysobacterales</taxon>
        <taxon>Rhodanobacteraceae</taxon>
        <taxon>Fulvimonas</taxon>
    </lineage>
</organism>
<keyword evidence="1 2" id="KW-0597">Phosphoprotein</keyword>
<reference evidence="4 5" key="1">
    <citation type="journal article" date="2014" name="Int. J. Syst. Evol. Microbiol.">
        <title>Fulvimonas yonginensis sp. nov., isolated from greenhouse soil, and emended description of the genus Fulvimonas.</title>
        <authorList>
            <person name="Ahn J.H."/>
            <person name="Kim S.J."/>
            <person name="Weon H.Y."/>
            <person name="Hong S.B."/>
            <person name="Seok S.J."/>
            <person name="Kwon S.W."/>
        </authorList>
    </citation>
    <scope>NUCLEOTIDE SEQUENCE [LARGE SCALE GENOMIC DNA]</scope>
    <source>
        <strain evidence="4 5">KACC 16952</strain>
    </source>
</reference>
<sequence length="247" mass="25900">MPASAPLRAAPASGAALPPYVLVADDDPATRRFFGDGLRALGLRVRECADGQVALAQAFIETFDLLLLDCRMPGAGAREVLAALRGDARARSADALAVATSAEFTAADRQQLLAAGFSETLLKPCDLAALQPLLALARSSGRHAPLLDDTAALAGSGDAATVRALRGLLREELALFYRELDVLAADPARLAERLHRLRSSCGFCGATALSAQVVRLQRQLGADPAQLAGPIERFRQALLATLEVLPA</sequence>
<dbReference type="SUPFAM" id="SSF47226">
    <property type="entry name" value="Histidine-containing phosphotransfer domain, HPT domain"/>
    <property type="match status" value="1"/>
</dbReference>
<evidence type="ECO:0000259" key="3">
    <source>
        <dbReference type="PROSITE" id="PS50110"/>
    </source>
</evidence>
<dbReference type="InterPro" id="IPR001789">
    <property type="entry name" value="Sig_transdc_resp-reg_receiver"/>
</dbReference>
<dbReference type="SMART" id="SM00448">
    <property type="entry name" value="REC"/>
    <property type="match status" value="1"/>
</dbReference>
<protein>
    <submittedName>
        <fullName evidence="4">Response regulator</fullName>
    </submittedName>
</protein>
<comment type="caution">
    <text evidence="4">The sequence shown here is derived from an EMBL/GenBank/DDBJ whole genome shotgun (WGS) entry which is preliminary data.</text>
</comment>
<name>A0ABU8JF70_9GAMM</name>
<dbReference type="Pfam" id="PF00072">
    <property type="entry name" value="Response_reg"/>
    <property type="match status" value="1"/>
</dbReference>
<evidence type="ECO:0000256" key="2">
    <source>
        <dbReference type="PROSITE-ProRule" id="PRU00169"/>
    </source>
</evidence>
<dbReference type="SUPFAM" id="SSF52172">
    <property type="entry name" value="CheY-like"/>
    <property type="match status" value="1"/>
</dbReference>
<evidence type="ECO:0000256" key="1">
    <source>
        <dbReference type="ARBA" id="ARBA00022553"/>
    </source>
</evidence>
<dbReference type="InterPro" id="IPR050595">
    <property type="entry name" value="Bact_response_regulator"/>
</dbReference>
<accession>A0ABU8JF70</accession>
<dbReference type="CDD" id="cd00156">
    <property type="entry name" value="REC"/>
    <property type="match status" value="1"/>
</dbReference>
<feature type="domain" description="Response regulatory" evidence="3">
    <location>
        <begin position="20"/>
        <end position="138"/>
    </location>
</feature>